<evidence type="ECO:0000259" key="1">
    <source>
        <dbReference type="PROSITE" id="PS50943"/>
    </source>
</evidence>
<dbReference type="SMART" id="SM00530">
    <property type="entry name" value="HTH_XRE"/>
    <property type="match status" value="1"/>
</dbReference>
<evidence type="ECO:0000313" key="2">
    <source>
        <dbReference type="EMBL" id="MBB6040711.1"/>
    </source>
</evidence>
<reference evidence="2 3" key="1">
    <citation type="submission" date="2020-08" db="EMBL/GenBank/DDBJ databases">
        <title>Genomic Encyclopedia of Type Strains, Phase IV (KMG-IV): sequencing the most valuable type-strain genomes for metagenomic binning, comparative biology and taxonomic classification.</title>
        <authorList>
            <person name="Goeker M."/>
        </authorList>
    </citation>
    <scope>NUCLEOTIDE SEQUENCE [LARGE SCALE GENOMIC DNA]</scope>
    <source>
        <strain evidence="2 3">DSM 17245</strain>
    </source>
</reference>
<dbReference type="InterPro" id="IPR001387">
    <property type="entry name" value="Cro/C1-type_HTH"/>
</dbReference>
<sequence>MYYDAKECGKRIKEQIKVMGYTQEAFAESVNISIQHLRNILGGHRNCPHELLVEIACVLDISTDYLLTGKERARIDVRNRLLSVIGDLSQIAKRI</sequence>
<dbReference type="SUPFAM" id="SSF47413">
    <property type="entry name" value="lambda repressor-like DNA-binding domains"/>
    <property type="match status" value="1"/>
</dbReference>
<evidence type="ECO:0000313" key="3">
    <source>
        <dbReference type="Proteomes" id="UP000522163"/>
    </source>
</evidence>
<protein>
    <submittedName>
        <fullName evidence="2">Transcriptional regulator with XRE-family HTH domain</fullName>
    </submittedName>
</protein>
<feature type="domain" description="HTH cro/C1-type" evidence="1">
    <location>
        <begin position="12"/>
        <end position="66"/>
    </location>
</feature>
<dbReference type="GO" id="GO:0003677">
    <property type="term" value="F:DNA binding"/>
    <property type="evidence" value="ECO:0007669"/>
    <property type="project" value="InterPro"/>
</dbReference>
<comment type="caution">
    <text evidence="2">The sequence shown here is derived from an EMBL/GenBank/DDBJ whole genome shotgun (WGS) entry which is preliminary data.</text>
</comment>
<dbReference type="PROSITE" id="PS50943">
    <property type="entry name" value="HTH_CROC1"/>
    <property type="match status" value="1"/>
</dbReference>
<dbReference type="RefSeq" id="WP_183682959.1">
    <property type="nucleotide sequence ID" value="NZ_JACHHH010000002.1"/>
</dbReference>
<accession>A0A7W9SFY9</accession>
<dbReference type="InterPro" id="IPR010982">
    <property type="entry name" value="Lambda_DNA-bd_dom_sf"/>
</dbReference>
<proteinExistence type="predicted"/>
<dbReference type="Pfam" id="PF01381">
    <property type="entry name" value="HTH_3"/>
    <property type="match status" value="1"/>
</dbReference>
<dbReference type="GeneID" id="85014231"/>
<dbReference type="Gene3D" id="1.10.260.40">
    <property type="entry name" value="lambda repressor-like DNA-binding domains"/>
    <property type="match status" value="1"/>
</dbReference>
<gene>
    <name evidence="2" type="ORF">HNQ46_000674</name>
</gene>
<organism evidence="2 3">
    <name type="scientific">Oribacterium sinus</name>
    <dbReference type="NCBI Taxonomy" id="237576"/>
    <lineage>
        <taxon>Bacteria</taxon>
        <taxon>Bacillati</taxon>
        <taxon>Bacillota</taxon>
        <taxon>Clostridia</taxon>
        <taxon>Lachnospirales</taxon>
        <taxon>Lachnospiraceae</taxon>
        <taxon>Oribacterium</taxon>
    </lineage>
</organism>
<dbReference type="AlphaFoldDB" id="A0A7W9SFY9"/>
<name>A0A7W9SFY9_9FIRM</name>
<dbReference type="EMBL" id="JACHHH010000002">
    <property type="protein sequence ID" value="MBB6040711.1"/>
    <property type="molecule type" value="Genomic_DNA"/>
</dbReference>
<dbReference type="Proteomes" id="UP000522163">
    <property type="component" value="Unassembled WGS sequence"/>
</dbReference>
<dbReference type="CDD" id="cd00093">
    <property type="entry name" value="HTH_XRE"/>
    <property type="match status" value="1"/>
</dbReference>